<evidence type="ECO:0000313" key="6">
    <source>
        <dbReference type="Proteomes" id="UP000284431"/>
    </source>
</evidence>
<accession>A0A413IXQ3</accession>
<sequence>MAIDNKDKKVLNVPHLRFPEFSGEWDSFKLVELGKFIGGGTPSSSNLSFWTGSIPWISSSDIKEDNINNISISRYITEDAIEKSATKYCPAPVILIVSRVGVGKVALSHTSLCTSQDFCNIIDIKCHPVFLSYNLLRTMKRKSREVQGTSIKGITSDELQKIRVFIPKNKDEQNKISNLLTLLDERIVTQNKIIEDLKKLKSAISLNVLHSDTWEQFKIKDIAKIGRGRVISSIEISQQKNPTYPVYSSQTSNNGIMGYLDDYMFEGEHISWTTDGANAGTVFYRNGKFNCTNVCGLLKFRKEFDTYFVSLVLAEATKKYVSINLANPKLMNNTMGNIQIRLPKLEEQKRISIVFRELQKLWTVHNSLLTKYTKQKQYLLSQMFI</sequence>
<dbReference type="Proteomes" id="UP000284431">
    <property type="component" value="Unassembled WGS sequence"/>
</dbReference>
<evidence type="ECO:0000256" key="3">
    <source>
        <dbReference type="ARBA" id="ARBA00023125"/>
    </source>
</evidence>
<dbReference type="PANTHER" id="PTHR30408:SF13">
    <property type="entry name" value="TYPE I RESTRICTION ENZYME HINDI SPECIFICITY SUBUNIT"/>
    <property type="match status" value="1"/>
</dbReference>
<evidence type="ECO:0000256" key="1">
    <source>
        <dbReference type="ARBA" id="ARBA00010923"/>
    </source>
</evidence>
<dbReference type="CDD" id="cd17513">
    <property type="entry name" value="RMtype1_S_AveSPN6ORF1907P_TRD2-CR2_like"/>
    <property type="match status" value="1"/>
</dbReference>
<dbReference type="InterPro" id="IPR052021">
    <property type="entry name" value="Type-I_RS_S_subunit"/>
</dbReference>
<feature type="domain" description="Type I restriction modification DNA specificity" evidence="4">
    <location>
        <begin position="24"/>
        <end position="198"/>
    </location>
</feature>
<keyword evidence="5" id="KW-0378">Hydrolase</keyword>
<comment type="similarity">
    <text evidence="1">Belongs to the type-I restriction system S methylase family.</text>
</comment>
<dbReference type="AlphaFoldDB" id="A0A413IXQ3"/>
<dbReference type="InterPro" id="IPR000055">
    <property type="entry name" value="Restrct_endonuc_typeI_TRD"/>
</dbReference>
<dbReference type="SUPFAM" id="SSF116734">
    <property type="entry name" value="DNA methylase specificity domain"/>
    <property type="match status" value="2"/>
</dbReference>
<keyword evidence="5" id="KW-0540">Nuclease</keyword>
<proteinExistence type="inferred from homology"/>
<comment type="caution">
    <text evidence="5">The sequence shown here is derived from an EMBL/GenBank/DDBJ whole genome shotgun (WGS) entry which is preliminary data.</text>
</comment>
<evidence type="ECO:0000256" key="2">
    <source>
        <dbReference type="ARBA" id="ARBA00022747"/>
    </source>
</evidence>
<keyword evidence="3" id="KW-0238">DNA-binding</keyword>
<dbReference type="Pfam" id="PF01420">
    <property type="entry name" value="Methylase_S"/>
    <property type="match status" value="2"/>
</dbReference>
<keyword evidence="5" id="KW-0255">Endonuclease</keyword>
<protein>
    <submittedName>
        <fullName evidence="5">Restriction endonuclease subunit S</fullName>
    </submittedName>
</protein>
<dbReference type="RefSeq" id="WP_122134677.1">
    <property type="nucleotide sequence ID" value="NZ_QSCS01000029.1"/>
</dbReference>
<dbReference type="GO" id="GO:0009307">
    <property type="term" value="P:DNA restriction-modification system"/>
    <property type="evidence" value="ECO:0007669"/>
    <property type="project" value="UniProtKB-KW"/>
</dbReference>
<reference evidence="5 6" key="1">
    <citation type="submission" date="2018-08" db="EMBL/GenBank/DDBJ databases">
        <title>A genome reference for cultivated species of the human gut microbiota.</title>
        <authorList>
            <person name="Zou Y."/>
            <person name="Xue W."/>
            <person name="Luo G."/>
        </authorList>
    </citation>
    <scope>NUCLEOTIDE SEQUENCE [LARGE SCALE GENOMIC DNA]</scope>
    <source>
        <strain evidence="5 6">OF02-6LB</strain>
    </source>
</reference>
<dbReference type="InterPro" id="IPR044946">
    <property type="entry name" value="Restrct_endonuc_typeI_TRD_sf"/>
</dbReference>
<dbReference type="GO" id="GO:0004519">
    <property type="term" value="F:endonuclease activity"/>
    <property type="evidence" value="ECO:0007669"/>
    <property type="project" value="UniProtKB-KW"/>
</dbReference>
<dbReference type="Gene3D" id="3.90.220.20">
    <property type="entry name" value="DNA methylase specificity domains"/>
    <property type="match status" value="2"/>
</dbReference>
<evidence type="ECO:0000313" key="5">
    <source>
        <dbReference type="EMBL" id="RGY23569.1"/>
    </source>
</evidence>
<keyword evidence="2" id="KW-0680">Restriction system</keyword>
<organism evidence="5 6">
    <name type="scientific">Bacteroides caccae</name>
    <dbReference type="NCBI Taxonomy" id="47678"/>
    <lineage>
        <taxon>Bacteria</taxon>
        <taxon>Pseudomonadati</taxon>
        <taxon>Bacteroidota</taxon>
        <taxon>Bacteroidia</taxon>
        <taxon>Bacteroidales</taxon>
        <taxon>Bacteroidaceae</taxon>
        <taxon>Bacteroides</taxon>
    </lineage>
</organism>
<dbReference type="GO" id="GO:0003677">
    <property type="term" value="F:DNA binding"/>
    <property type="evidence" value="ECO:0007669"/>
    <property type="project" value="UniProtKB-KW"/>
</dbReference>
<feature type="domain" description="Type I restriction modification DNA specificity" evidence="4">
    <location>
        <begin position="212"/>
        <end position="361"/>
    </location>
</feature>
<gene>
    <name evidence="5" type="ORF">DXA49_16785</name>
</gene>
<evidence type="ECO:0000259" key="4">
    <source>
        <dbReference type="Pfam" id="PF01420"/>
    </source>
</evidence>
<dbReference type="PANTHER" id="PTHR30408">
    <property type="entry name" value="TYPE-1 RESTRICTION ENZYME ECOKI SPECIFICITY PROTEIN"/>
    <property type="match status" value="1"/>
</dbReference>
<name>A0A413IXQ3_9BACE</name>
<dbReference type="EMBL" id="QSCS01000029">
    <property type="protein sequence ID" value="RGY23569.1"/>
    <property type="molecule type" value="Genomic_DNA"/>
</dbReference>
<dbReference type="Gene3D" id="1.10.287.1120">
    <property type="entry name" value="Bipartite methylase S protein"/>
    <property type="match status" value="1"/>
</dbReference>
<dbReference type="CDD" id="cd17255">
    <property type="entry name" value="RMtype1_S_Fco49512ORF2615P-TRD2-CR2_like"/>
    <property type="match status" value="1"/>
</dbReference>